<dbReference type="RefSeq" id="WP_010898445.1">
    <property type="nucleotide sequence ID" value="NC_002570.2"/>
</dbReference>
<sequence>MCQNERTIEQFEAELQAFLNGTKAFSEARGLQWLSWLEENEQYTKGKADLLALIAGARLQRKGEADKRTKQWLDEGLNLEPENPRLLTLELQQVIEAIRDLPLPATFPTIRETDHGTVKKKTALRYFELAEQFFEHESSYRKALDQGQQGAEATGDEHKKQAFVQLNKLFTSLREPLLFIVKATEEYAHSVSGVYYSKSQFQQIRQAVEEIEALHREWTQVIAQMEEEAQHPSSPLDELEKMVGLEDVKRRVHHHYQFLKYQAERKKAGYQFLDEMSLHMILTGNPGTGKTRLARLFAQLYYELGLLERNEVLEVDRSQLVGGFVGQSEENTKALIEKAAGGVLFIDEAYSLKREGASGNDYGQAVIDTLVAAMTSGKYAGTFALILAGYPVEMEQFLRSNPGLRSRFPEQNQIHLSDYSIDELLLIGEQVALDNDFTLTDGARLALKQRIEEAQVDESFGNGRTVKNIVMNAIFQKGAKVQLDQAHVEDFALLTREDFLQEDDEHKEEGAIDRLEQLIGLADVKRELKQLTSFAKVQQMRRDKGMTTIPIQLHSIFSGNPGTGKTTVAKLFAEALQEIGLLKRGHVSIVSRSDLVAGFVGQTALKTKERIRDALGGVLFIDEAYSLFKGGQDFGKEAVDTLVDEMTKQGENLVVIMAGYPKEMEELLTANPGLKSRFKKVFTFADYTKAELQAMIDYHSEQYGYHLDEEARRQVGQLLPESGHPSNGRFAVDLLERAIQRQAIRITEIEEDISEEQLMTLTGRDFIEEKGGDVR</sequence>
<dbReference type="eggNOG" id="COG0464">
    <property type="taxonomic scope" value="Bacteria"/>
</dbReference>
<dbReference type="InterPro" id="IPR000641">
    <property type="entry name" value="CbxX/CfxQ"/>
</dbReference>
<evidence type="ECO:0000313" key="5">
    <source>
        <dbReference type="EMBL" id="BAB06008.1"/>
    </source>
</evidence>
<gene>
    <name evidence="5" type="primary">spoVK</name>
</gene>
<comment type="similarity">
    <text evidence="1">Belongs to the CbxX/CfxQ family.</text>
</comment>
<dbReference type="KEGG" id="bha:BH2289"/>
<dbReference type="FunFam" id="3.40.50.300:FF:000216">
    <property type="entry name" value="Type VII secretion ATPase EccA"/>
    <property type="match status" value="2"/>
</dbReference>
<evidence type="ECO:0000256" key="3">
    <source>
        <dbReference type="ARBA" id="ARBA00022840"/>
    </source>
</evidence>
<dbReference type="Proteomes" id="UP000001258">
    <property type="component" value="Chromosome"/>
</dbReference>
<dbReference type="OrthoDB" id="9806903at2"/>
<dbReference type="AlphaFoldDB" id="Q9KAJ8"/>
<dbReference type="SUPFAM" id="SSF52540">
    <property type="entry name" value="P-loop containing nucleoside triphosphate hydrolases"/>
    <property type="match status" value="2"/>
</dbReference>
<evidence type="ECO:0000313" key="6">
    <source>
        <dbReference type="Proteomes" id="UP000001258"/>
    </source>
</evidence>
<protein>
    <submittedName>
        <fullName evidence="5">Stage V sporulation protein K</fullName>
    </submittedName>
</protein>
<dbReference type="SMART" id="SM00382">
    <property type="entry name" value="AAA"/>
    <property type="match status" value="2"/>
</dbReference>
<dbReference type="Pfam" id="PF17866">
    <property type="entry name" value="AAA_lid_6"/>
    <property type="match status" value="2"/>
</dbReference>
<dbReference type="PANTHER" id="PTHR43392:SF2">
    <property type="entry name" value="AAA-TYPE ATPASE FAMILY PROTEIN _ ANKYRIN REPEAT FAMILY PROTEIN"/>
    <property type="match status" value="1"/>
</dbReference>
<dbReference type="InterPro" id="IPR003959">
    <property type="entry name" value="ATPase_AAA_core"/>
</dbReference>
<dbReference type="PRINTS" id="PR00819">
    <property type="entry name" value="CBXCFQXSUPER"/>
</dbReference>
<organism evidence="5 6">
    <name type="scientific">Halalkalibacterium halodurans (strain ATCC BAA-125 / DSM 18197 / FERM 7344 / JCM 9153 / C-125)</name>
    <name type="common">Bacillus halodurans</name>
    <dbReference type="NCBI Taxonomy" id="272558"/>
    <lineage>
        <taxon>Bacteria</taxon>
        <taxon>Bacillati</taxon>
        <taxon>Bacillota</taxon>
        <taxon>Bacilli</taxon>
        <taxon>Bacillales</taxon>
        <taxon>Bacillaceae</taxon>
        <taxon>Halalkalibacterium (ex Joshi et al. 2022)</taxon>
    </lineage>
</organism>
<dbReference type="Gene3D" id="3.40.50.300">
    <property type="entry name" value="P-loop containing nucleotide triphosphate hydrolases"/>
    <property type="match status" value="2"/>
</dbReference>
<dbReference type="GO" id="GO:0005524">
    <property type="term" value="F:ATP binding"/>
    <property type="evidence" value="ECO:0007669"/>
    <property type="project" value="UniProtKB-KW"/>
</dbReference>
<keyword evidence="6" id="KW-1185">Reference proteome</keyword>
<reference evidence="5 6" key="1">
    <citation type="journal article" date="2000" name="Nucleic Acids Res.">
        <title>Complete genome sequence of the alkaliphilic bacterium Bacillus halodurans and genomic sequence comparison with Bacillus subtilis.</title>
        <authorList>
            <person name="Takami H."/>
            <person name="Nakasone K."/>
            <person name="Takaki Y."/>
            <person name="Maeno G."/>
            <person name="Sasaki R."/>
            <person name="Masui N."/>
            <person name="Fuji F."/>
            <person name="Hirama C."/>
            <person name="Nakamura Y."/>
            <person name="Ogasawara N."/>
            <person name="Kuhara S."/>
            <person name="Horikoshi K."/>
        </authorList>
    </citation>
    <scope>NUCLEOTIDE SEQUENCE [LARGE SCALE GENOMIC DNA]</scope>
    <source>
        <strain evidence="6">ATCC BAA-125 / DSM 18197 / FERM 7344 / JCM 9153 / C-125</strain>
    </source>
</reference>
<dbReference type="EMBL" id="BA000004">
    <property type="protein sequence ID" value="BAB06008.1"/>
    <property type="molecule type" value="Genomic_DNA"/>
</dbReference>
<dbReference type="PANTHER" id="PTHR43392">
    <property type="entry name" value="AAA-TYPE ATPASE FAMILY PROTEIN / ANKYRIN REPEAT FAMILY PROTEIN"/>
    <property type="match status" value="1"/>
</dbReference>
<feature type="domain" description="AAA+ ATPase" evidence="4">
    <location>
        <begin position="276"/>
        <end position="398"/>
    </location>
</feature>
<keyword evidence="2" id="KW-0547">Nucleotide-binding</keyword>
<dbReference type="GO" id="GO:0016887">
    <property type="term" value="F:ATP hydrolysis activity"/>
    <property type="evidence" value="ECO:0007669"/>
    <property type="project" value="InterPro"/>
</dbReference>
<keyword evidence="3" id="KW-0067">ATP-binding</keyword>
<evidence type="ECO:0000259" key="4">
    <source>
        <dbReference type="SMART" id="SM00382"/>
    </source>
</evidence>
<accession>Q9KAJ8</accession>
<name>Q9KAJ8_HALH5</name>
<dbReference type="CDD" id="cd00009">
    <property type="entry name" value="AAA"/>
    <property type="match status" value="2"/>
</dbReference>
<dbReference type="InterPro" id="IPR003593">
    <property type="entry name" value="AAA+_ATPase"/>
</dbReference>
<dbReference type="Gene3D" id="1.10.8.60">
    <property type="match status" value="1"/>
</dbReference>
<dbReference type="InterPro" id="IPR027417">
    <property type="entry name" value="P-loop_NTPase"/>
</dbReference>
<evidence type="ECO:0000256" key="1">
    <source>
        <dbReference type="ARBA" id="ARBA00010378"/>
    </source>
</evidence>
<dbReference type="PIR" id="A83936">
    <property type="entry name" value="A83936"/>
</dbReference>
<dbReference type="HOGENOM" id="CLU_008749_3_0_9"/>
<dbReference type="InterPro" id="IPR041627">
    <property type="entry name" value="AAA_lid_6"/>
</dbReference>
<proteinExistence type="inferred from homology"/>
<evidence type="ECO:0000256" key="2">
    <source>
        <dbReference type="ARBA" id="ARBA00022741"/>
    </source>
</evidence>
<dbReference type="STRING" id="272558.gene:10728187"/>
<feature type="domain" description="AAA+ ATPase" evidence="4">
    <location>
        <begin position="551"/>
        <end position="686"/>
    </location>
</feature>
<dbReference type="Pfam" id="PF00004">
    <property type="entry name" value="AAA"/>
    <property type="match status" value="2"/>
</dbReference>
<dbReference type="InterPro" id="IPR050773">
    <property type="entry name" value="CbxX/CfxQ_RuBisCO_ESX"/>
</dbReference>